<dbReference type="AlphaFoldDB" id="A0A417YLW8"/>
<name>A0A417YLW8_9BACI</name>
<evidence type="ECO:0000313" key="15">
    <source>
        <dbReference type="Proteomes" id="UP000285456"/>
    </source>
</evidence>
<keyword evidence="8 12" id="KW-0472">Membrane</keyword>
<keyword evidence="10 12" id="KW-0143">Chaperone</keyword>
<dbReference type="InterPro" id="IPR023380">
    <property type="entry name" value="DsbB-like_sf"/>
</dbReference>
<dbReference type="EMBL" id="QWEH01000002">
    <property type="protein sequence ID" value="RHW34391.1"/>
    <property type="molecule type" value="Genomic_DNA"/>
</dbReference>
<evidence type="ECO:0000256" key="4">
    <source>
        <dbReference type="ARBA" id="ARBA00022692"/>
    </source>
</evidence>
<evidence type="ECO:0000256" key="2">
    <source>
        <dbReference type="ARBA" id="ARBA00007602"/>
    </source>
</evidence>
<feature type="transmembrane region" description="Helical" evidence="13">
    <location>
        <begin position="113"/>
        <end position="138"/>
    </location>
</feature>
<evidence type="ECO:0000256" key="10">
    <source>
        <dbReference type="ARBA" id="ARBA00023186"/>
    </source>
</evidence>
<evidence type="ECO:0000256" key="9">
    <source>
        <dbReference type="ARBA" id="ARBA00023157"/>
    </source>
</evidence>
<accession>A0A417YLW8</accession>
<dbReference type="RefSeq" id="WP_118888717.1">
    <property type="nucleotide sequence ID" value="NZ_JBHTNL010000006.1"/>
</dbReference>
<keyword evidence="11 12" id="KW-0676">Redox-active center</keyword>
<dbReference type="Pfam" id="PF02600">
    <property type="entry name" value="DsbB"/>
    <property type="match status" value="1"/>
</dbReference>
<feature type="transmembrane region" description="Helical" evidence="13">
    <location>
        <begin position="42"/>
        <end position="60"/>
    </location>
</feature>
<dbReference type="GO" id="GO:0006457">
    <property type="term" value="P:protein folding"/>
    <property type="evidence" value="ECO:0007669"/>
    <property type="project" value="InterPro"/>
</dbReference>
<dbReference type="InterPro" id="IPR003752">
    <property type="entry name" value="DiS_bond_form_DsbB/BdbC"/>
</dbReference>
<dbReference type="OrthoDB" id="158402at2"/>
<feature type="disulfide bond" description="Redox-active" evidence="12">
    <location>
        <begin position="38"/>
        <end position="41"/>
    </location>
</feature>
<evidence type="ECO:0000256" key="3">
    <source>
        <dbReference type="ARBA" id="ARBA00022448"/>
    </source>
</evidence>
<dbReference type="HAMAP" id="MF_00287">
    <property type="entry name" value="BdbC"/>
    <property type="match status" value="1"/>
</dbReference>
<evidence type="ECO:0000256" key="6">
    <source>
        <dbReference type="ARBA" id="ARBA00022989"/>
    </source>
</evidence>
<evidence type="ECO:0000256" key="11">
    <source>
        <dbReference type="ARBA" id="ARBA00023284"/>
    </source>
</evidence>
<comment type="function">
    <text evidence="12">Required for disulfide bond formation in some proteins.</text>
</comment>
<keyword evidence="6 12" id="KW-1133">Transmembrane helix</keyword>
<evidence type="ECO:0000256" key="5">
    <source>
        <dbReference type="ARBA" id="ARBA00022982"/>
    </source>
</evidence>
<dbReference type="PANTHER" id="PTHR43469">
    <property type="entry name" value="DISULFIDE FORMATION PROTEIN-RELATED"/>
    <property type="match status" value="1"/>
</dbReference>
<gene>
    <name evidence="12" type="primary">bdbC</name>
    <name evidence="14" type="ORF">D1B32_04285</name>
</gene>
<evidence type="ECO:0000313" key="14">
    <source>
        <dbReference type="EMBL" id="RHW34391.1"/>
    </source>
</evidence>
<keyword evidence="7 12" id="KW-0560">Oxidoreductase</keyword>
<keyword evidence="5 12" id="KW-0249">Electron transport</keyword>
<keyword evidence="15" id="KW-1185">Reference proteome</keyword>
<evidence type="ECO:0000256" key="7">
    <source>
        <dbReference type="ARBA" id="ARBA00023002"/>
    </source>
</evidence>
<dbReference type="PANTHER" id="PTHR43469:SF1">
    <property type="entry name" value="SPBETA PROPHAGE-DERIVED DISULFIDE BOND FORMATION PROTEIN B"/>
    <property type="match status" value="1"/>
</dbReference>
<dbReference type="NCBIfam" id="NF002849">
    <property type="entry name" value="PRK03113.1"/>
    <property type="match status" value="1"/>
</dbReference>
<evidence type="ECO:0000256" key="1">
    <source>
        <dbReference type="ARBA" id="ARBA00004141"/>
    </source>
</evidence>
<dbReference type="SUPFAM" id="SSF158442">
    <property type="entry name" value="DsbB-like"/>
    <property type="match status" value="1"/>
</dbReference>
<keyword evidence="12" id="KW-1003">Cell membrane</keyword>
<sequence length="144" mass="16169">MRQMTKKAENLLLFIWVQAFVATTGSLFYSEIMGYVPCEMCWYQRILMYPLVIIYGAAAIKKDISIALPGLILSVIGLPISIYHYMLQKVPAMHELGGACTGAVPCNAVYVNYFGFITIPFLAGVAFTVIIVLHLMLLKEQRRK</sequence>
<organism evidence="14 15">
    <name type="scientific">Oceanobacillus profundus</name>
    <dbReference type="NCBI Taxonomy" id="372463"/>
    <lineage>
        <taxon>Bacteria</taxon>
        <taxon>Bacillati</taxon>
        <taxon>Bacillota</taxon>
        <taxon>Bacilli</taxon>
        <taxon>Bacillales</taxon>
        <taxon>Bacillaceae</taxon>
        <taxon>Oceanobacillus</taxon>
    </lineage>
</organism>
<evidence type="ECO:0000256" key="13">
    <source>
        <dbReference type="SAM" id="Phobius"/>
    </source>
</evidence>
<dbReference type="GO" id="GO:0005886">
    <property type="term" value="C:plasma membrane"/>
    <property type="evidence" value="ECO:0007669"/>
    <property type="project" value="UniProtKB-SubCell"/>
</dbReference>
<comment type="similarity">
    <text evidence="2 12">Belongs to the DsbB family. BdbC subfamily.</text>
</comment>
<proteinExistence type="inferred from homology"/>
<keyword evidence="3 12" id="KW-0813">Transport</keyword>
<dbReference type="Gene3D" id="1.20.1550.10">
    <property type="entry name" value="DsbB-like"/>
    <property type="match status" value="1"/>
</dbReference>
<comment type="subcellular location">
    <subcellularLocation>
        <location evidence="12">Cell membrane</location>
        <topology evidence="12">Multi-pass membrane protein</topology>
    </subcellularLocation>
    <subcellularLocation>
        <location evidence="1">Membrane</location>
        <topology evidence="1">Multi-pass membrane protein</topology>
    </subcellularLocation>
</comment>
<evidence type="ECO:0000256" key="8">
    <source>
        <dbReference type="ARBA" id="ARBA00023136"/>
    </source>
</evidence>
<evidence type="ECO:0000256" key="12">
    <source>
        <dbReference type="HAMAP-Rule" id="MF_00287"/>
    </source>
</evidence>
<dbReference type="Proteomes" id="UP000285456">
    <property type="component" value="Unassembled WGS sequence"/>
</dbReference>
<keyword evidence="4 12" id="KW-0812">Transmembrane</keyword>
<dbReference type="PIRSF" id="PIRSF036659">
    <property type="entry name" value="BdbC"/>
    <property type="match status" value="1"/>
</dbReference>
<protein>
    <recommendedName>
        <fullName evidence="12">Probable disulfide formation protein</fullName>
    </recommendedName>
    <alternativeName>
        <fullName evidence="12">Disulfide oxidoreductase</fullName>
    </alternativeName>
    <alternativeName>
        <fullName evidence="12">Thiol-disulfide oxidoreductase</fullName>
    </alternativeName>
</protein>
<keyword evidence="9 12" id="KW-1015">Disulfide bond</keyword>
<feature type="disulfide bond" description="Redox-active" evidence="12">
    <location>
        <begin position="100"/>
        <end position="106"/>
    </location>
</feature>
<dbReference type="GO" id="GO:0015035">
    <property type="term" value="F:protein-disulfide reductase activity"/>
    <property type="evidence" value="ECO:0007669"/>
    <property type="project" value="UniProtKB-UniRule"/>
</dbReference>
<dbReference type="InterPro" id="IPR012187">
    <property type="entry name" value="Disulphide_bond_form_BdbC"/>
</dbReference>
<reference evidence="14 15" key="1">
    <citation type="journal article" date="2007" name="Int. J. Syst. Evol. Microbiol.">
        <title>Oceanobacillus profundus sp. nov., isolated from a deep-sea sediment core.</title>
        <authorList>
            <person name="Kim Y.G."/>
            <person name="Choi D.H."/>
            <person name="Hyun S."/>
            <person name="Cho B.C."/>
        </authorList>
    </citation>
    <scope>NUCLEOTIDE SEQUENCE [LARGE SCALE GENOMIC DNA]</scope>
    <source>
        <strain evidence="14 15">DSM 18246</strain>
    </source>
</reference>
<comment type="caution">
    <text evidence="14">The sequence shown here is derived from an EMBL/GenBank/DDBJ whole genome shotgun (WGS) entry which is preliminary data.</text>
</comment>
<feature type="transmembrane region" description="Helical" evidence="13">
    <location>
        <begin position="12"/>
        <end position="30"/>
    </location>
</feature>
<feature type="transmembrane region" description="Helical" evidence="13">
    <location>
        <begin position="67"/>
        <end position="86"/>
    </location>
</feature>